<dbReference type="AlphaFoldDB" id="A0A3P6PNW9"/>
<dbReference type="Gene3D" id="1.25.40.10">
    <property type="entry name" value="Tetratricopeptide repeat domain"/>
    <property type="match status" value="2"/>
</dbReference>
<evidence type="ECO:0000256" key="2">
    <source>
        <dbReference type="ARBA" id="ARBA00034139"/>
    </source>
</evidence>
<evidence type="ECO:0000313" key="4">
    <source>
        <dbReference type="EMBL" id="VDK28865.1"/>
    </source>
</evidence>
<reference evidence="4 5" key="1">
    <citation type="submission" date="2018-11" db="EMBL/GenBank/DDBJ databases">
        <authorList>
            <consortium name="Pathogen Informatics"/>
        </authorList>
    </citation>
    <scope>NUCLEOTIDE SEQUENCE [LARGE SCALE GENOMIC DNA]</scope>
</reference>
<dbReference type="Pfam" id="PF13181">
    <property type="entry name" value="TPR_8"/>
    <property type="match status" value="2"/>
</dbReference>
<proteinExistence type="predicted"/>
<sequence length="265" mass="30814">MKVVKICSKLRKFIESRKDAVLPEQEEVLADLWAFEGISEFQMERFAKAAQCFQHQYELAIKANLTEHASRSLENLGRARARLYDYQGALDAWTKRLDYEIKGIDKAWLHHEIGRAYLELNQYEEAIDHAATARDVADREADMEWDLNATVLIAQAHFYAGNLEEAKVYFEAAQNAAFRKGFFKAESVLAEAIAEVDSEIRREEAKQERVYTKHSVLFNEFSQRAVWSEEYSEELHLFPFAVVMLRCVLARQCTVHLQFRSCYNL</sequence>
<name>A0A3P6PNW9_DIBLA</name>
<dbReference type="Proteomes" id="UP000281553">
    <property type="component" value="Unassembled WGS sequence"/>
</dbReference>
<dbReference type="SMART" id="SM00028">
    <property type="entry name" value="TPR"/>
    <property type="match status" value="4"/>
</dbReference>
<dbReference type="PANTHER" id="PTHR23040">
    <property type="match status" value="1"/>
</dbReference>
<evidence type="ECO:0000256" key="1">
    <source>
        <dbReference type="ARBA" id="ARBA00004430"/>
    </source>
</evidence>
<accession>A0A3P6PNW9</accession>
<comment type="subcellular location">
    <subcellularLocation>
        <location evidence="1">Cytoplasm</location>
        <location evidence="1">Cytoskeleton</location>
        <location evidence="1">Cilium axoneme</location>
    </subcellularLocation>
</comment>
<dbReference type="GO" id="GO:0005930">
    <property type="term" value="C:axoneme"/>
    <property type="evidence" value="ECO:0007669"/>
    <property type="project" value="UniProtKB-SubCell"/>
</dbReference>
<organism evidence="4 5">
    <name type="scientific">Dibothriocephalus latus</name>
    <name type="common">Fish tapeworm</name>
    <name type="synonym">Diphyllobothrium latum</name>
    <dbReference type="NCBI Taxonomy" id="60516"/>
    <lineage>
        <taxon>Eukaryota</taxon>
        <taxon>Metazoa</taxon>
        <taxon>Spiralia</taxon>
        <taxon>Lophotrochozoa</taxon>
        <taxon>Platyhelminthes</taxon>
        <taxon>Cestoda</taxon>
        <taxon>Eucestoda</taxon>
        <taxon>Diphyllobothriidea</taxon>
        <taxon>Diphyllobothriidae</taxon>
        <taxon>Dibothriocephalus</taxon>
    </lineage>
</organism>
<keyword evidence="5" id="KW-1185">Reference proteome</keyword>
<dbReference type="InterPro" id="IPR011990">
    <property type="entry name" value="TPR-like_helical_dom_sf"/>
</dbReference>
<protein>
    <recommendedName>
        <fullName evidence="2">Outer dynein arm-docking complex subunit 4</fullName>
    </recommendedName>
    <alternativeName>
        <fullName evidence="3">Tetratricopeptide repeat protein 25</fullName>
    </alternativeName>
</protein>
<evidence type="ECO:0000256" key="3">
    <source>
        <dbReference type="ARBA" id="ARBA00034143"/>
    </source>
</evidence>
<dbReference type="InterPro" id="IPR019734">
    <property type="entry name" value="TPR_rpt"/>
</dbReference>
<dbReference type="EMBL" id="UYRU01000001">
    <property type="protein sequence ID" value="VDK28865.1"/>
    <property type="molecule type" value="Genomic_DNA"/>
</dbReference>
<evidence type="ECO:0000313" key="5">
    <source>
        <dbReference type="Proteomes" id="UP000281553"/>
    </source>
</evidence>
<dbReference type="InterPro" id="IPR040111">
    <property type="entry name" value="ODAD4"/>
</dbReference>
<dbReference type="OrthoDB" id="10268002at2759"/>
<gene>
    <name evidence="4" type="ORF">DILT_LOCUS1</name>
</gene>
<dbReference type="SUPFAM" id="SSF48452">
    <property type="entry name" value="TPR-like"/>
    <property type="match status" value="1"/>
</dbReference>